<organism evidence="3 4">
    <name type="scientific">Photinus pyralis</name>
    <name type="common">Common eastern firefly</name>
    <name type="synonym">Lampyris pyralis</name>
    <dbReference type="NCBI Taxonomy" id="7054"/>
    <lineage>
        <taxon>Eukaryota</taxon>
        <taxon>Metazoa</taxon>
        <taxon>Ecdysozoa</taxon>
        <taxon>Arthropoda</taxon>
        <taxon>Hexapoda</taxon>
        <taxon>Insecta</taxon>
        <taxon>Pterygota</taxon>
        <taxon>Neoptera</taxon>
        <taxon>Endopterygota</taxon>
        <taxon>Coleoptera</taxon>
        <taxon>Polyphaga</taxon>
        <taxon>Elateriformia</taxon>
        <taxon>Elateroidea</taxon>
        <taxon>Lampyridae</taxon>
        <taxon>Lampyrinae</taxon>
        <taxon>Photinus</taxon>
    </lineage>
</organism>
<dbReference type="PANTHER" id="PTHR39079">
    <property type="entry name" value="FI08034P-RELATED"/>
    <property type="match status" value="1"/>
</dbReference>
<feature type="domain" description="DUF4776" evidence="2">
    <location>
        <begin position="790"/>
        <end position="953"/>
    </location>
</feature>
<accession>A0A5N4A603</accession>
<dbReference type="Pfam" id="PF16003">
    <property type="entry name" value="DUF4776"/>
    <property type="match status" value="2"/>
</dbReference>
<evidence type="ECO:0000313" key="3">
    <source>
        <dbReference type="EMBL" id="KAB0792766.1"/>
    </source>
</evidence>
<dbReference type="PANTHER" id="PTHR39079:SF1">
    <property type="entry name" value="GH11706P-RELATED"/>
    <property type="match status" value="1"/>
</dbReference>
<dbReference type="AlphaFoldDB" id="A0A5N4A603"/>
<evidence type="ECO:0000259" key="2">
    <source>
        <dbReference type="Pfam" id="PF16003"/>
    </source>
</evidence>
<feature type="region of interest" description="Disordered" evidence="1">
    <location>
        <begin position="759"/>
        <end position="797"/>
    </location>
</feature>
<reference evidence="3 4" key="1">
    <citation type="journal article" date="2018" name="Elife">
        <title>Firefly genomes illuminate parallel origins of bioluminescence in beetles.</title>
        <authorList>
            <person name="Fallon T.R."/>
            <person name="Lower S.E."/>
            <person name="Chang C.H."/>
            <person name="Bessho-Uehara M."/>
            <person name="Martin G.J."/>
            <person name="Bewick A.J."/>
            <person name="Behringer M."/>
            <person name="Debat H.J."/>
            <person name="Wong I."/>
            <person name="Day J.C."/>
            <person name="Suvorov A."/>
            <person name="Silva C.J."/>
            <person name="Stanger-Hall K.F."/>
            <person name="Hall D.W."/>
            <person name="Schmitz R.J."/>
            <person name="Nelson D.R."/>
            <person name="Lewis S.M."/>
            <person name="Shigenobu S."/>
            <person name="Bybee S.M."/>
            <person name="Larracuente A.M."/>
            <person name="Oba Y."/>
            <person name="Weng J.K."/>
        </authorList>
    </citation>
    <scope>NUCLEOTIDE SEQUENCE [LARGE SCALE GENOMIC DNA]</scope>
    <source>
        <strain evidence="3">1611_PpyrPB1</strain>
        <tissue evidence="3">Whole body</tissue>
    </source>
</reference>
<proteinExistence type="predicted"/>
<name>A0A5N4A603_PHOPY</name>
<dbReference type="Proteomes" id="UP000327044">
    <property type="component" value="Unassembled WGS sequence"/>
</dbReference>
<gene>
    <name evidence="3" type="ORF">PPYR_14725</name>
</gene>
<feature type="region of interest" description="Disordered" evidence="1">
    <location>
        <begin position="874"/>
        <end position="906"/>
    </location>
</feature>
<feature type="region of interest" description="Disordered" evidence="1">
    <location>
        <begin position="987"/>
        <end position="1040"/>
    </location>
</feature>
<dbReference type="InterPro" id="IPR031949">
    <property type="entry name" value="DUF4776"/>
</dbReference>
<dbReference type="InParanoid" id="A0A5N4A603"/>
<comment type="caution">
    <text evidence="3">The sequence shown here is derived from an EMBL/GenBank/DDBJ whole genome shotgun (WGS) entry which is preliminary data.</text>
</comment>
<evidence type="ECO:0000256" key="1">
    <source>
        <dbReference type="SAM" id="MobiDB-lite"/>
    </source>
</evidence>
<dbReference type="Pfam" id="PF14924">
    <property type="entry name" value="MAP10_N"/>
    <property type="match status" value="1"/>
</dbReference>
<feature type="compositionally biased region" description="Basic residues" evidence="1">
    <location>
        <begin position="1027"/>
        <end position="1040"/>
    </location>
</feature>
<protein>
    <recommendedName>
        <fullName evidence="2">DUF4776 domain-containing protein</fullName>
    </recommendedName>
</protein>
<dbReference type="OrthoDB" id="7883086at2759"/>
<dbReference type="EMBL" id="VVIM01000010">
    <property type="protein sequence ID" value="KAB0792766.1"/>
    <property type="molecule type" value="Genomic_DNA"/>
</dbReference>
<keyword evidence="4" id="KW-1185">Reference proteome</keyword>
<sequence>MEQLYLLEVLIERIFFTPTTIDVSKPSDIKIGVLFAHLVNVDIESEDIGGLDIVIDPENRIWSLDLGKSILFPCKSNDLLLTLVQSPLELSLKQNTAPYTVGRVKVTWPRNFLEMVEKSGLNPNDVEPASVCAMYELIDENETHVASLEVLIRLSSYGHSLQTQFQIVPNKSNGEGLPANKYFFRNINTATTFKAETYGEESKQEIPLVAPICGPADKTFFKQDRIRPEDMSTEQLNKILCKNKHCPGAQKFAEYGIGPAATGSGLGTLHGDCDVPISYGLSHTYGNLENYGPYGVYTRPHSLDQPYIPKTEKEEEVKTCKCGNPLRLRGGGGQDDGSDMPPKPMAMCKDLMQSFDKVLSAYKKALGPCGQSICPFAFNVIDESCKKLCFPPPTDSDSVNGTTPRVSTEPNVLSACGTPSCPYSRPQSVEADKTFQAQQLKSACGKPTCPFTKQRLGMTTDDDVMDLQYMTARCKPPPCHSAPVTPSRPLDPIHWDCPEPLPKGPCRNPQCPFKPKELRYTAKGPCGSEQCPFAIPPFCGDTNCPFSPPQPCPNAQPPPPPTCGDPTCPFVSPPPAPACDPAQCPPSPCFTTCIMPCCTNATCPANPPTCGDAFCPLNLPARPCPGSSAGGRAPSAGRPFTPRKPSPCFIPENQADLCDNPQCPFQSSAPDNNSVCANPDCSYNKNSPSFDSICPNPDCPYRDGNAAKMQAKDSVCSNPECPFGVHSECVNGDIPTAFPCEIELGGATIPVELDNHRRSSRKASLGAGDDGTAIPQRFSNNTPIPSSDVAKPTRRMRGKRRKANYVYKLGDLYPGVNVGHRECIIPGRNVPAKMGWAWNIDVPCVGLKPRRGWRPGAVARTIAARIIAHRKERGLTPLPLGSGMGREGRRRPKSQYDSDTDASVAPKPTLQIKKRDGTYMITMNPLKDPKTIEDNENPYMECSPLQFKITKNKEKDDSRSCYCEDVESTSSSDSELDIEFTPPAGIIRPERLKRKKNVVHTDTQYNTEDFDPKPKGGAAKGGAGGKKGAKGNKGKKGKKK</sequence>
<evidence type="ECO:0000313" key="4">
    <source>
        <dbReference type="Proteomes" id="UP000327044"/>
    </source>
</evidence>
<feature type="domain" description="DUF4776" evidence="2">
    <location>
        <begin position="967"/>
        <end position="1013"/>
    </location>
</feature>